<feature type="region of interest" description="Disordered" evidence="3">
    <location>
        <begin position="256"/>
        <end position="275"/>
    </location>
</feature>
<evidence type="ECO:0000313" key="5">
    <source>
        <dbReference type="EMBL" id="CDJ44050.1"/>
    </source>
</evidence>
<dbReference type="Proteomes" id="UP000030747">
    <property type="component" value="Unassembled WGS sequence"/>
</dbReference>
<evidence type="ECO:0000259" key="4">
    <source>
        <dbReference type="Pfam" id="PF07808"/>
    </source>
</evidence>
<dbReference type="VEuPathDB" id="ToxoDB:ETH_00016200"/>
<dbReference type="EMBL" id="HG676499">
    <property type="protein sequence ID" value="CDJ44050.1"/>
    <property type="molecule type" value="Genomic_DNA"/>
</dbReference>
<feature type="compositionally biased region" description="Low complexity" evidence="3">
    <location>
        <begin position="256"/>
        <end position="267"/>
    </location>
</feature>
<evidence type="ECO:0000256" key="2">
    <source>
        <dbReference type="ARBA" id="ARBA00023242"/>
    </source>
</evidence>
<feature type="region of interest" description="Disordered" evidence="3">
    <location>
        <begin position="20"/>
        <end position="83"/>
    </location>
</feature>
<comment type="subcellular location">
    <subcellularLocation>
        <location evidence="1">Nucleus</location>
    </subcellularLocation>
</comment>
<protein>
    <recommendedName>
        <fullName evidence="4">RED-like N-terminal domain-containing protein</fullName>
    </recommendedName>
</protein>
<dbReference type="InterPro" id="IPR012916">
    <property type="entry name" value="RED_N"/>
</dbReference>
<keyword evidence="2" id="KW-0539">Nucleus</keyword>
<dbReference type="GeneID" id="25252394"/>
<name>U6L8D8_EIMTE</name>
<dbReference type="VEuPathDB" id="ToxoDB:ETH2_0317200"/>
<accession>U6L8D8</accession>
<gene>
    <name evidence="5" type="ORF">ETH_00016200</name>
</gene>
<dbReference type="PANTHER" id="PTHR12765">
    <property type="entry name" value="RED PROTEIN IK FACTOR CYTOKINE IK"/>
    <property type="match status" value="1"/>
</dbReference>
<keyword evidence="6" id="KW-1185">Reference proteome</keyword>
<feature type="compositionally biased region" description="Basic and acidic residues" evidence="3">
    <location>
        <begin position="342"/>
        <end position="358"/>
    </location>
</feature>
<feature type="compositionally biased region" description="Acidic residues" evidence="3">
    <location>
        <begin position="359"/>
        <end position="368"/>
    </location>
</feature>
<evidence type="ECO:0000313" key="6">
    <source>
        <dbReference type="Proteomes" id="UP000030747"/>
    </source>
</evidence>
<feature type="compositionally biased region" description="Basic and acidic residues" evidence="3">
    <location>
        <begin position="309"/>
        <end position="318"/>
    </location>
</feature>
<reference evidence="5" key="1">
    <citation type="submission" date="2013-10" db="EMBL/GenBank/DDBJ databases">
        <title>Genomic analysis of the causative agents of coccidiosis in chickens.</title>
        <authorList>
            <person name="Reid A.J."/>
            <person name="Blake D."/>
            <person name="Billington K."/>
            <person name="Browne H."/>
            <person name="Dunn M."/>
            <person name="Hung S."/>
            <person name="Kawahara F."/>
            <person name="Miranda-Saavedra D."/>
            <person name="Mourier T."/>
            <person name="Nagra H."/>
            <person name="Otto T.D."/>
            <person name="Rawlings N."/>
            <person name="Sanchez A."/>
            <person name="Sanders M."/>
            <person name="Subramaniam C."/>
            <person name="Tay Y."/>
            <person name="Dear P."/>
            <person name="Doerig C."/>
            <person name="Gruber A."/>
            <person name="Parkinson J."/>
            <person name="Shirley M."/>
            <person name="Wan K.L."/>
            <person name="Berriman M."/>
            <person name="Tomley F."/>
            <person name="Pain A."/>
        </authorList>
    </citation>
    <scope>NUCLEOTIDE SEQUENCE [LARGE SCALE GENOMIC DNA]</scope>
    <source>
        <strain evidence="5">Houghton</strain>
    </source>
</reference>
<feature type="non-terminal residue" evidence="5">
    <location>
        <position position="368"/>
    </location>
</feature>
<organism evidence="5 6">
    <name type="scientific">Eimeria tenella</name>
    <name type="common">Coccidian parasite</name>
    <dbReference type="NCBI Taxonomy" id="5802"/>
    <lineage>
        <taxon>Eukaryota</taxon>
        <taxon>Sar</taxon>
        <taxon>Alveolata</taxon>
        <taxon>Apicomplexa</taxon>
        <taxon>Conoidasida</taxon>
        <taxon>Coccidia</taxon>
        <taxon>Eucoccidiorida</taxon>
        <taxon>Eimeriorina</taxon>
        <taxon>Eimeriidae</taxon>
        <taxon>Eimeria</taxon>
    </lineage>
</organism>
<feature type="region of interest" description="Disordered" evidence="3">
    <location>
        <begin position="141"/>
        <end position="167"/>
    </location>
</feature>
<dbReference type="AlphaFoldDB" id="U6L8D8"/>
<dbReference type="InterPro" id="IPR039896">
    <property type="entry name" value="Red-like"/>
</dbReference>
<proteinExistence type="predicted"/>
<dbReference type="OMA" id="WQQTNGY"/>
<dbReference type="Pfam" id="PF07808">
    <property type="entry name" value="RED_N"/>
    <property type="match status" value="1"/>
</dbReference>
<feature type="region of interest" description="Disordered" evidence="3">
    <location>
        <begin position="342"/>
        <end position="368"/>
    </location>
</feature>
<evidence type="ECO:0000256" key="1">
    <source>
        <dbReference type="ARBA" id="ARBA00004123"/>
    </source>
</evidence>
<dbReference type="GO" id="GO:0005634">
    <property type="term" value="C:nucleus"/>
    <property type="evidence" value="ECO:0007669"/>
    <property type="project" value="UniProtKB-SubCell"/>
</dbReference>
<sequence>MSLTNNDFRQLLNEADASVLASTKQHRKKQQQQRTPGQISEAQIRRRERYKEILKRKQLRAQKDEGDNKGNAYRDRAEERRKQKESFYAHVADELAELKERTVEESKFLGGDVDHTHLVKGLDVVLLNKVRAELSKEQQRQAAAAAAAGSPAADGQQQQQQQQRRPLAANPNLRKALQLLLNGLHPHAVRFAEKLKHMELRLLAGLSLAASPSKVNFGGGCLAYCYAVGPAAAAAAAAAATGGYLPTLLRRSALLSDSSDSSSSSSSKCQPAPVQSKVLRELTEALAWHRENRKKKKEDRLPKRPTGKAAEENGRTDQPEADIFSGVGAFDASSILAEAAAAKRTEEENKAADWIREEGEMELEDDQT</sequence>
<dbReference type="OrthoDB" id="3366823at2759"/>
<feature type="compositionally biased region" description="Basic and acidic residues" evidence="3">
    <location>
        <begin position="43"/>
        <end position="83"/>
    </location>
</feature>
<reference evidence="5" key="2">
    <citation type="submission" date="2013-10" db="EMBL/GenBank/DDBJ databases">
        <authorList>
            <person name="Aslett M."/>
        </authorList>
    </citation>
    <scope>NUCLEOTIDE SEQUENCE [LARGE SCALE GENOMIC DNA]</scope>
    <source>
        <strain evidence="5">Houghton</strain>
    </source>
</reference>
<dbReference type="RefSeq" id="XP_013234799.1">
    <property type="nucleotide sequence ID" value="XM_013379345.1"/>
</dbReference>
<evidence type="ECO:0000256" key="3">
    <source>
        <dbReference type="SAM" id="MobiDB-lite"/>
    </source>
</evidence>
<feature type="domain" description="RED-like N-terminal" evidence="4">
    <location>
        <begin position="57"/>
        <end position="163"/>
    </location>
</feature>
<feature type="region of interest" description="Disordered" evidence="3">
    <location>
        <begin position="289"/>
        <end position="324"/>
    </location>
</feature>